<protein>
    <submittedName>
        <fullName evidence="3">Uncharacterized protein</fullName>
    </submittedName>
</protein>
<feature type="region of interest" description="Disordered" evidence="1">
    <location>
        <begin position="237"/>
        <end position="273"/>
    </location>
</feature>
<dbReference type="EMBL" id="BPLQ01002974">
    <property type="protein sequence ID" value="GIX96836.1"/>
    <property type="molecule type" value="Genomic_DNA"/>
</dbReference>
<evidence type="ECO:0000256" key="2">
    <source>
        <dbReference type="SAM" id="Phobius"/>
    </source>
</evidence>
<comment type="caution">
    <text evidence="3">The sequence shown here is derived from an EMBL/GenBank/DDBJ whole genome shotgun (WGS) entry which is preliminary data.</text>
</comment>
<sequence length="317" mass="35309">MISRLNASAEVSILPTGLGNHYTSSNRHLIPPGRRKFPYNHSVSSNSDCYGGDPNAPEANMSFREQQEYFGPDVLVIIGLVLACLGAILTLISFYCQFKHPAIQATMAGIGPSLVGIGMLFCVLRLFFCTFCISKTCCECIADGLKFMVIRCPCCKYFRKPKKKIHPLQVKDIQTTKPTTNGQMLAKSLNSVSQDSRKQGSSNGFSSRNINNNNIVHLFPPEVNQPGMEMAMLSSRMEPINESEERRTQSSESHDENDSITEVRVVSTSPAEENFQIEDTLKDEIDLMEEMKSDTSGSPKSLHKNINQLVLQTQPRY</sequence>
<keyword evidence="2" id="KW-0812">Transmembrane</keyword>
<feature type="compositionally biased region" description="Low complexity" evidence="1">
    <location>
        <begin position="200"/>
        <end position="209"/>
    </location>
</feature>
<feature type="transmembrane region" description="Helical" evidence="2">
    <location>
        <begin position="108"/>
        <end position="128"/>
    </location>
</feature>
<gene>
    <name evidence="3" type="primary">AVEN_244933_1</name>
    <name evidence="3" type="ORF">CDAR_184671</name>
</gene>
<keyword evidence="2" id="KW-0472">Membrane</keyword>
<reference evidence="3 4" key="1">
    <citation type="submission" date="2021-06" db="EMBL/GenBank/DDBJ databases">
        <title>Caerostris darwini draft genome.</title>
        <authorList>
            <person name="Kono N."/>
            <person name="Arakawa K."/>
        </authorList>
    </citation>
    <scope>NUCLEOTIDE SEQUENCE [LARGE SCALE GENOMIC DNA]</scope>
</reference>
<feature type="region of interest" description="Disordered" evidence="1">
    <location>
        <begin position="189"/>
        <end position="209"/>
    </location>
</feature>
<evidence type="ECO:0000313" key="3">
    <source>
        <dbReference type="EMBL" id="GIX96836.1"/>
    </source>
</evidence>
<proteinExistence type="predicted"/>
<evidence type="ECO:0000313" key="4">
    <source>
        <dbReference type="Proteomes" id="UP001054837"/>
    </source>
</evidence>
<name>A0AAV4PM30_9ARAC</name>
<organism evidence="3 4">
    <name type="scientific">Caerostris darwini</name>
    <dbReference type="NCBI Taxonomy" id="1538125"/>
    <lineage>
        <taxon>Eukaryota</taxon>
        <taxon>Metazoa</taxon>
        <taxon>Ecdysozoa</taxon>
        <taxon>Arthropoda</taxon>
        <taxon>Chelicerata</taxon>
        <taxon>Arachnida</taxon>
        <taxon>Araneae</taxon>
        <taxon>Araneomorphae</taxon>
        <taxon>Entelegynae</taxon>
        <taxon>Araneoidea</taxon>
        <taxon>Araneidae</taxon>
        <taxon>Caerostris</taxon>
    </lineage>
</organism>
<feature type="compositionally biased region" description="Basic and acidic residues" evidence="1">
    <location>
        <begin position="243"/>
        <end position="257"/>
    </location>
</feature>
<feature type="transmembrane region" description="Helical" evidence="2">
    <location>
        <begin position="74"/>
        <end position="96"/>
    </location>
</feature>
<dbReference type="AlphaFoldDB" id="A0AAV4PM30"/>
<keyword evidence="4" id="KW-1185">Reference proteome</keyword>
<accession>A0AAV4PM30</accession>
<dbReference type="Proteomes" id="UP001054837">
    <property type="component" value="Unassembled WGS sequence"/>
</dbReference>
<keyword evidence="2" id="KW-1133">Transmembrane helix</keyword>
<evidence type="ECO:0000256" key="1">
    <source>
        <dbReference type="SAM" id="MobiDB-lite"/>
    </source>
</evidence>